<feature type="transmembrane region" description="Helical" evidence="5">
    <location>
        <begin position="192"/>
        <end position="212"/>
    </location>
</feature>
<protein>
    <submittedName>
        <fullName evidence="6">Uncharacterized protein</fullName>
    </submittedName>
</protein>
<feature type="transmembrane region" description="Helical" evidence="5">
    <location>
        <begin position="119"/>
        <end position="138"/>
    </location>
</feature>
<proteinExistence type="inferred from homology"/>
<dbReference type="InterPro" id="IPR006214">
    <property type="entry name" value="Bax_inhibitor_1-related"/>
</dbReference>
<keyword evidence="2 5" id="KW-0812">Transmembrane</keyword>
<dbReference type="PANTHER" id="PTHR23291">
    <property type="entry name" value="BAX INHIBITOR-RELATED"/>
    <property type="match status" value="1"/>
</dbReference>
<comment type="similarity">
    <text evidence="5">Belongs to the BI1 family.</text>
</comment>
<dbReference type="GO" id="GO:0016020">
    <property type="term" value="C:membrane"/>
    <property type="evidence" value="ECO:0007669"/>
    <property type="project" value="UniProtKB-SubCell"/>
</dbReference>
<gene>
    <name evidence="6" type="ORF">FGO68_gene6422</name>
</gene>
<evidence type="ECO:0000256" key="2">
    <source>
        <dbReference type="ARBA" id="ARBA00022692"/>
    </source>
</evidence>
<feature type="transmembrane region" description="Helical" evidence="5">
    <location>
        <begin position="168"/>
        <end position="185"/>
    </location>
</feature>
<evidence type="ECO:0000256" key="5">
    <source>
        <dbReference type="RuleBase" id="RU004379"/>
    </source>
</evidence>
<dbReference type="AlphaFoldDB" id="A0A8J8NQC2"/>
<keyword evidence="7" id="KW-1185">Reference proteome</keyword>
<evidence type="ECO:0000256" key="1">
    <source>
        <dbReference type="ARBA" id="ARBA00004141"/>
    </source>
</evidence>
<feature type="transmembrane region" description="Helical" evidence="5">
    <location>
        <begin position="218"/>
        <end position="237"/>
    </location>
</feature>
<comment type="subcellular location">
    <subcellularLocation>
        <location evidence="1">Membrane</location>
        <topology evidence="1">Multi-pass membrane protein</topology>
    </subcellularLocation>
</comment>
<keyword evidence="4 5" id="KW-0472">Membrane</keyword>
<dbReference type="PANTHER" id="PTHR23291:SF47">
    <property type="entry name" value="TRANSMEMBRANE BAX INHIBITOR MOTIF CONTAINING 7"/>
    <property type="match status" value="1"/>
</dbReference>
<feature type="transmembrane region" description="Helical" evidence="5">
    <location>
        <begin position="257"/>
        <end position="279"/>
    </location>
</feature>
<keyword evidence="3 5" id="KW-1133">Transmembrane helix</keyword>
<dbReference type="Proteomes" id="UP000785679">
    <property type="component" value="Unassembled WGS sequence"/>
</dbReference>
<dbReference type="Pfam" id="PF01027">
    <property type="entry name" value="Bax1-I"/>
    <property type="match status" value="1"/>
</dbReference>
<evidence type="ECO:0000256" key="4">
    <source>
        <dbReference type="ARBA" id="ARBA00023136"/>
    </source>
</evidence>
<feature type="transmembrane region" description="Helical" evidence="5">
    <location>
        <begin position="86"/>
        <end position="107"/>
    </location>
</feature>
<name>A0A8J8NQC2_HALGN</name>
<evidence type="ECO:0000256" key="3">
    <source>
        <dbReference type="ARBA" id="ARBA00022989"/>
    </source>
</evidence>
<evidence type="ECO:0000313" key="7">
    <source>
        <dbReference type="Proteomes" id="UP000785679"/>
    </source>
</evidence>
<feature type="transmembrane region" description="Helical" evidence="5">
    <location>
        <begin position="145"/>
        <end position="162"/>
    </location>
</feature>
<organism evidence="6 7">
    <name type="scientific">Halteria grandinella</name>
    <dbReference type="NCBI Taxonomy" id="5974"/>
    <lineage>
        <taxon>Eukaryota</taxon>
        <taxon>Sar</taxon>
        <taxon>Alveolata</taxon>
        <taxon>Ciliophora</taxon>
        <taxon>Intramacronucleata</taxon>
        <taxon>Spirotrichea</taxon>
        <taxon>Stichotrichia</taxon>
        <taxon>Sporadotrichida</taxon>
        <taxon>Halteriidae</taxon>
        <taxon>Halteria</taxon>
    </lineage>
</organism>
<comment type="caution">
    <text evidence="6">The sequence shown here is derived from an EMBL/GenBank/DDBJ whole genome shotgun (WGS) entry which is preliminary data.</text>
</comment>
<evidence type="ECO:0000313" key="6">
    <source>
        <dbReference type="EMBL" id="TNV79123.1"/>
    </source>
</evidence>
<sequence>MGAFDQTLRQSSQYPENAQMRGQVQQPHQFYPQNQFQSYPVEIPPEVLAELEEDQVSIKNEKDKLPLNCVPGLKGKSNKQKFIIKVYTLLTIELLITFGFVLATFCIPAIQDFMKTTRWLFWVCIGVTLFLCFAMFCFSHIARMVPLNYVILLASICIYQTVDNVLIAAALTFTVFFALTIFTFFTKRELTVLSGLGVILCHVLLIMVPLFIVFKEKWIFILVCIAVIIIISIFIIYDTQMIAAGQKYGLGYDDYIVGALLLYTDVITLFLWILALMAASKRD</sequence>
<reference evidence="6" key="1">
    <citation type="submission" date="2019-06" db="EMBL/GenBank/DDBJ databases">
        <authorList>
            <person name="Zheng W."/>
        </authorList>
    </citation>
    <scope>NUCLEOTIDE SEQUENCE</scope>
    <source>
        <strain evidence="6">QDHG01</strain>
    </source>
</reference>
<dbReference type="EMBL" id="RRYP01009349">
    <property type="protein sequence ID" value="TNV79123.1"/>
    <property type="molecule type" value="Genomic_DNA"/>
</dbReference>
<accession>A0A8J8NQC2</accession>
<dbReference type="OrthoDB" id="7933078at2759"/>